<dbReference type="GO" id="GO:0003824">
    <property type="term" value="F:catalytic activity"/>
    <property type="evidence" value="ECO:0007669"/>
    <property type="project" value="InterPro"/>
</dbReference>
<dbReference type="InterPro" id="IPR014748">
    <property type="entry name" value="Enoyl-CoA_hydra_C"/>
</dbReference>
<sequence length="231" mass="24349">MREQFLGYVKSAGADDTVRSLVVVGAGKGFCAGGDIGHMVELQANSDEAGFRHLLQVGNEAVLALQAFPGLTVAAVNGIAAGAGLSLALACDLRFATPDAKLSAPWIKLGLVPDWGASFWLPRLVGVGKALEIVTSGAPVDAKRAERIGLITGIVSDEDFQSAVQGRVIELGSARHAAAHAKRLIRLGSEDSLEAAMARETESQEECFETDDFKEGLSAFLENRRALFKGK</sequence>
<dbReference type="PROSITE" id="PS00166">
    <property type="entry name" value="ENOYL_COA_HYDRATASE"/>
    <property type="match status" value="1"/>
</dbReference>
<dbReference type="CDD" id="cd06558">
    <property type="entry name" value="crotonase-like"/>
    <property type="match status" value="1"/>
</dbReference>
<name>A0A382A1X5_9ZZZZ</name>
<evidence type="ECO:0000313" key="1">
    <source>
        <dbReference type="EMBL" id="SVA95231.1"/>
    </source>
</evidence>
<dbReference type="PANTHER" id="PTHR43459:SF1">
    <property type="entry name" value="EG:BACN32G11.4 PROTEIN"/>
    <property type="match status" value="1"/>
</dbReference>
<dbReference type="InterPro" id="IPR001753">
    <property type="entry name" value="Enoyl-CoA_hydra/iso"/>
</dbReference>
<dbReference type="SUPFAM" id="SSF52096">
    <property type="entry name" value="ClpP/crotonase"/>
    <property type="match status" value="1"/>
</dbReference>
<dbReference type="EMBL" id="UINC01023481">
    <property type="protein sequence ID" value="SVA95231.1"/>
    <property type="molecule type" value="Genomic_DNA"/>
</dbReference>
<reference evidence="1" key="1">
    <citation type="submission" date="2018-05" db="EMBL/GenBank/DDBJ databases">
        <authorList>
            <person name="Lanie J.A."/>
            <person name="Ng W.-L."/>
            <person name="Kazmierczak K.M."/>
            <person name="Andrzejewski T.M."/>
            <person name="Davidsen T.M."/>
            <person name="Wayne K.J."/>
            <person name="Tettelin H."/>
            <person name="Glass J.I."/>
            <person name="Rusch D."/>
            <person name="Podicherti R."/>
            <person name="Tsui H.-C.T."/>
            <person name="Winkler M.E."/>
        </authorList>
    </citation>
    <scope>NUCLEOTIDE SEQUENCE</scope>
</reference>
<dbReference type="InterPro" id="IPR029045">
    <property type="entry name" value="ClpP/crotonase-like_dom_sf"/>
</dbReference>
<protein>
    <recommendedName>
        <fullName evidence="2">Enoyl-CoA hydratase</fullName>
    </recommendedName>
</protein>
<dbReference type="Gene3D" id="3.90.226.10">
    <property type="entry name" value="2-enoyl-CoA Hydratase, Chain A, domain 1"/>
    <property type="match status" value="1"/>
</dbReference>
<accession>A0A382A1X5</accession>
<organism evidence="1">
    <name type="scientific">marine metagenome</name>
    <dbReference type="NCBI Taxonomy" id="408172"/>
    <lineage>
        <taxon>unclassified sequences</taxon>
        <taxon>metagenomes</taxon>
        <taxon>ecological metagenomes</taxon>
    </lineage>
</organism>
<dbReference type="Pfam" id="PF00378">
    <property type="entry name" value="ECH_1"/>
    <property type="match status" value="1"/>
</dbReference>
<dbReference type="InterPro" id="IPR018376">
    <property type="entry name" value="Enoyl-CoA_hyd/isom_CS"/>
</dbReference>
<dbReference type="PANTHER" id="PTHR43459">
    <property type="entry name" value="ENOYL-COA HYDRATASE"/>
    <property type="match status" value="1"/>
</dbReference>
<gene>
    <name evidence="1" type="ORF">METZ01_LOCUS148085</name>
</gene>
<proteinExistence type="predicted"/>
<dbReference type="Gene3D" id="1.10.12.10">
    <property type="entry name" value="Lyase 2-enoyl-coa Hydratase, Chain A, domain 2"/>
    <property type="match status" value="1"/>
</dbReference>
<evidence type="ECO:0008006" key="2">
    <source>
        <dbReference type="Google" id="ProtNLM"/>
    </source>
</evidence>
<dbReference type="AlphaFoldDB" id="A0A382A1X5"/>